<name>A0A7G6E1N8_THEFR</name>
<gene>
    <name evidence="2" type="ORF">BR63_06480</name>
</gene>
<keyword evidence="1" id="KW-0812">Transmembrane</keyword>
<dbReference type="OrthoDB" id="9787348at2"/>
<dbReference type="PIRSF" id="PIRSF006594">
    <property type="entry name" value="UCP006594"/>
    <property type="match status" value="1"/>
</dbReference>
<evidence type="ECO:0000256" key="1">
    <source>
        <dbReference type="SAM" id="Phobius"/>
    </source>
</evidence>
<evidence type="ECO:0000313" key="2">
    <source>
        <dbReference type="EMBL" id="QNB45992.1"/>
    </source>
</evidence>
<keyword evidence="1" id="KW-1133">Transmembrane helix</keyword>
<dbReference type="RefSeq" id="WP_034423830.1">
    <property type="nucleotide sequence ID" value="NZ_CP045798.1"/>
</dbReference>
<dbReference type="InterPro" id="IPR002829">
    <property type="entry name" value="DUF116"/>
</dbReference>
<dbReference type="AlphaFoldDB" id="A0A7G6E1N8"/>
<keyword evidence="1" id="KW-0472">Membrane</keyword>
<protein>
    <submittedName>
        <fullName evidence="2">DUF116 domain-containing protein</fullName>
    </submittedName>
</protein>
<dbReference type="PANTHER" id="PTHR43801">
    <property type="entry name" value="NUCLEOTIDE-BINDING PROTEIN-RELATED"/>
    <property type="match status" value="1"/>
</dbReference>
<organism evidence="2 3">
    <name type="scientific">Thermanaerosceptrum fracticalcis</name>
    <dbReference type="NCBI Taxonomy" id="1712410"/>
    <lineage>
        <taxon>Bacteria</taxon>
        <taxon>Bacillati</taxon>
        <taxon>Bacillota</taxon>
        <taxon>Clostridia</taxon>
        <taxon>Eubacteriales</taxon>
        <taxon>Peptococcaceae</taxon>
        <taxon>Thermanaerosceptrum</taxon>
    </lineage>
</organism>
<sequence>MFSEHLKIDQHIKKRLYIGLLGLSLTTLLFILFLAWWIVSRQGLLLNKVILTVVVAVIICFFLVLGLGLVALVWSIWHAKTIPSLENVMYTATNVLFPFALQFGKWLGVDEDKIKNSYIQVSNQLVKTTVKSQPKKRILILAPHCLQWVECPHKITIDVNNCRECGKCPVESLLKIARQYQVNLVVATGGTFARKFIKEYRPEAVVAIACERDLTSGLQDTVGLPVMGVVNQRPEGPCCNTLVDLGKVEEAIKFFQEGG</sequence>
<dbReference type="PANTHER" id="PTHR43801:SF1">
    <property type="entry name" value="POLYPRENYL SYNTHETASE"/>
    <property type="match status" value="1"/>
</dbReference>
<proteinExistence type="predicted"/>
<feature type="transmembrane region" description="Helical" evidence="1">
    <location>
        <begin position="50"/>
        <end position="77"/>
    </location>
</feature>
<feature type="transmembrane region" description="Helical" evidence="1">
    <location>
        <begin position="16"/>
        <end position="38"/>
    </location>
</feature>
<dbReference type="Proteomes" id="UP000515847">
    <property type="component" value="Chromosome"/>
</dbReference>
<evidence type="ECO:0000313" key="3">
    <source>
        <dbReference type="Proteomes" id="UP000515847"/>
    </source>
</evidence>
<dbReference type="Pfam" id="PF01976">
    <property type="entry name" value="DUF116"/>
    <property type="match status" value="1"/>
</dbReference>
<reference evidence="2 3" key="1">
    <citation type="journal article" date="2019" name="Front. Microbiol.">
        <title>Thermoanaerosceptrum fracticalcis gen. nov. sp. nov., a Novel Fumarate-Fermenting Microorganism From a Deep Fractured Carbonate Aquifer of the US Great Basin.</title>
        <authorList>
            <person name="Hamilton-Brehm S.D."/>
            <person name="Stewart L.E."/>
            <person name="Zavarin M."/>
            <person name="Caldwell M."/>
            <person name="Lawson P.A."/>
            <person name="Onstott T.C."/>
            <person name="Grzymski J."/>
            <person name="Neveux I."/>
            <person name="Lollar B.S."/>
            <person name="Russell C.E."/>
            <person name="Moser D.P."/>
        </authorList>
    </citation>
    <scope>NUCLEOTIDE SEQUENCE [LARGE SCALE GENOMIC DNA]</scope>
    <source>
        <strain evidence="2 3">DRI-13</strain>
    </source>
</reference>
<keyword evidence="3" id="KW-1185">Reference proteome</keyword>
<dbReference type="KEGG" id="tfr:BR63_06480"/>
<accession>A0A7G6E1N8</accession>
<dbReference type="EMBL" id="CP045798">
    <property type="protein sequence ID" value="QNB45992.1"/>
    <property type="molecule type" value="Genomic_DNA"/>
</dbReference>